<dbReference type="EMBL" id="AP022612">
    <property type="protein sequence ID" value="BBZ34867.1"/>
    <property type="molecule type" value="Genomic_DNA"/>
</dbReference>
<evidence type="ECO:0000259" key="2">
    <source>
        <dbReference type="Pfam" id="PF13579"/>
    </source>
</evidence>
<dbReference type="InterPro" id="IPR028098">
    <property type="entry name" value="Glyco_trans_4-like_N"/>
</dbReference>
<dbReference type="Pfam" id="PF13579">
    <property type="entry name" value="Glyco_trans_4_4"/>
    <property type="match status" value="1"/>
</dbReference>
<keyword evidence="4" id="KW-1185">Reference proteome</keyword>
<dbReference type="OrthoDB" id="4316343at2"/>
<dbReference type="SUPFAM" id="SSF53756">
    <property type="entry name" value="UDP-Glycosyltransferase/glycogen phosphorylase"/>
    <property type="match status" value="1"/>
</dbReference>
<organism evidence="3 4">
    <name type="scientific">Mycolicibacterium confluentis</name>
    <dbReference type="NCBI Taxonomy" id="28047"/>
    <lineage>
        <taxon>Bacteria</taxon>
        <taxon>Bacillati</taxon>
        <taxon>Actinomycetota</taxon>
        <taxon>Actinomycetes</taxon>
        <taxon>Mycobacteriales</taxon>
        <taxon>Mycobacteriaceae</taxon>
        <taxon>Mycolicibacterium</taxon>
    </lineage>
</organism>
<name>A0A7I7XZX6_9MYCO</name>
<dbReference type="Proteomes" id="UP000466931">
    <property type="component" value="Chromosome"/>
</dbReference>
<dbReference type="Gene3D" id="3.40.50.2000">
    <property type="entry name" value="Glycogen Phosphorylase B"/>
    <property type="match status" value="2"/>
</dbReference>
<dbReference type="RefSeq" id="WP_085148879.1">
    <property type="nucleotide sequence ID" value="NZ_AP022612.1"/>
</dbReference>
<keyword evidence="3" id="KW-0808">Transferase</keyword>
<evidence type="ECO:0000313" key="4">
    <source>
        <dbReference type="Proteomes" id="UP000466931"/>
    </source>
</evidence>
<proteinExistence type="predicted"/>
<dbReference type="Pfam" id="PF00534">
    <property type="entry name" value="Glycos_transf_1"/>
    <property type="match status" value="1"/>
</dbReference>
<dbReference type="InterPro" id="IPR001296">
    <property type="entry name" value="Glyco_trans_1"/>
</dbReference>
<sequence length="371" mass="39677">MRILHVVTLVSPDEAYGGPVSVALNQSAELRRRGHDVTVTAATRGYQMVPAERNGVPLRLFATRKPIPALKFAGMRAPTMTRWFHAVGDEFDIVHVHFTRDLVVLPMALAARRRHIPYVLQTHGMVVPSRHPLAAPVDCMCTRRALRDAGAVFYLTPRECHELNAVAGGGLRLTPLANGVPDYAAAANPTGPPEVLFAARLHDRKRPLVFVEMAKRTLAAGIDARFTLIGPDEGAGPTVLAAIGTEPRISWLGPLPHPELIERMARATACVLPSIRDPYPMSVLEAMAVGVPVVIADDCGLAPVVRRNRCGIVAGPAPEAMADALTELLTAPDLAAGMGRRGRAVAQSEMGMGPVGDRLVATYSALVEGEP</sequence>
<reference evidence="3" key="1">
    <citation type="journal article" date="2019" name="Emerg. Microbes Infect.">
        <title>Comprehensive subspecies identification of 175 nontuberculous mycobacteria species based on 7547 genomic profiles.</title>
        <authorList>
            <person name="Matsumoto Y."/>
            <person name="Kinjo T."/>
            <person name="Motooka D."/>
            <person name="Nabeya D."/>
            <person name="Jung N."/>
            <person name="Uechi K."/>
            <person name="Horii T."/>
            <person name="Iida T."/>
            <person name="Fujita J."/>
            <person name="Nakamura S."/>
        </authorList>
    </citation>
    <scope>NUCLEOTIDE SEQUENCE [LARGE SCALE GENOMIC DNA]</scope>
    <source>
        <strain evidence="3">JCM 13671</strain>
    </source>
</reference>
<evidence type="ECO:0000313" key="3">
    <source>
        <dbReference type="EMBL" id="BBZ34867.1"/>
    </source>
</evidence>
<accession>A0A7I7XZX6</accession>
<feature type="domain" description="Glycosyl transferase family 1" evidence="1">
    <location>
        <begin position="187"/>
        <end position="344"/>
    </location>
</feature>
<reference evidence="3" key="2">
    <citation type="submission" date="2020-02" db="EMBL/GenBank/DDBJ databases">
        <authorList>
            <person name="Matsumoto Y."/>
            <person name="Motooka D."/>
            <person name="Nakamura S."/>
        </authorList>
    </citation>
    <scope>NUCLEOTIDE SEQUENCE</scope>
    <source>
        <strain evidence="3">JCM 13671</strain>
    </source>
</reference>
<dbReference type="PANTHER" id="PTHR45947:SF3">
    <property type="entry name" value="SULFOQUINOVOSYL TRANSFERASE SQD2"/>
    <property type="match status" value="1"/>
</dbReference>
<dbReference type="GO" id="GO:0008610">
    <property type="term" value="P:lipid biosynthetic process"/>
    <property type="evidence" value="ECO:0007669"/>
    <property type="project" value="UniProtKB-ARBA"/>
</dbReference>
<evidence type="ECO:0000259" key="1">
    <source>
        <dbReference type="Pfam" id="PF00534"/>
    </source>
</evidence>
<gene>
    <name evidence="3" type="ORF">MCNF_34720</name>
</gene>
<protein>
    <submittedName>
        <fullName evidence="3">Glycosyl transferase family 1</fullName>
    </submittedName>
</protein>
<dbReference type="GO" id="GO:1903509">
    <property type="term" value="P:liposaccharide metabolic process"/>
    <property type="evidence" value="ECO:0007669"/>
    <property type="project" value="UniProtKB-ARBA"/>
</dbReference>
<dbReference type="PANTHER" id="PTHR45947">
    <property type="entry name" value="SULFOQUINOVOSYL TRANSFERASE SQD2"/>
    <property type="match status" value="1"/>
</dbReference>
<feature type="domain" description="Glycosyltransferase subfamily 4-like N-terminal" evidence="2">
    <location>
        <begin position="17"/>
        <end position="177"/>
    </location>
</feature>
<dbReference type="GO" id="GO:0016757">
    <property type="term" value="F:glycosyltransferase activity"/>
    <property type="evidence" value="ECO:0007669"/>
    <property type="project" value="InterPro"/>
</dbReference>
<dbReference type="AlphaFoldDB" id="A0A7I7XZX6"/>
<dbReference type="InterPro" id="IPR050194">
    <property type="entry name" value="Glycosyltransferase_grp1"/>
</dbReference>
<dbReference type="GO" id="GO:1901137">
    <property type="term" value="P:carbohydrate derivative biosynthetic process"/>
    <property type="evidence" value="ECO:0007669"/>
    <property type="project" value="UniProtKB-ARBA"/>
</dbReference>